<protein>
    <recommendedName>
        <fullName evidence="3">DUF4371 domain-containing protein</fullName>
    </recommendedName>
</protein>
<evidence type="ECO:0000313" key="1">
    <source>
        <dbReference type="EMBL" id="KAK4881943.1"/>
    </source>
</evidence>
<proteinExistence type="predicted"/>
<name>A0AAN7QK83_9COLE</name>
<gene>
    <name evidence="1" type="ORF">RN001_005262</name>
</gene>
<keyword evidence="2" id="KW-1185">Reference proteome</keyword>
<organism evidence="1 2">
    <name type="scientific">Aquatica leii</name>
    <dbReference type="NCBI Taxonomy" id="1421715"/>
    <lineage>
        <taxon>Eukaryota</taxon>
        <taxon>Metazoa</taxon>
        <taxon>Ecdysozoa</taxon>
        <taxon>Arthropoda</taxon>
        <taxon>Hexapoda</taxon>
        <taxon>Insecta</taxon>
        <taxon>Pterygota</taxon>
        <taxon>Neoptera</taxon>
        <taxon>Endopterygota</taxon>
        <taxon>Coleoptera</taxon>
        <taxon>Polyphaga</taxon>
        <taxon>Elateriformia</taxon>
        <taxon>Elateroidea</taxon>
        <taxon>Lampyridae</taxon>
        <taxon>Luciolinae</taxon>
        <taxon>Aquatica</taxon>
    </lineage>
</organism>
<dbReference type="PANTHER" id="PTHR45749">
    <property type="match status" value="1"/>
</dbReference>
<dbReference type="EMBL" id="JARPUR010000002">
    <property type="protein sequence ID" value="KAK4881943.1"/>
    <property type="molecule type" value="Genomic_DNA"/>
</dbReference>
<dbReference type="PANTHER" id="PTHR45749:SF21">
    <property type="entry name" value="DUF4371 DOMAIN-CONTAINING PROTEIN"/>
    <property type="match status" value="1"/>
</dbReference>
<comment type="caution">
    <text evidence="1">The sequence shown here is derived from an EMBL/GenBank/DDBJ whole genome shotgun (WGS) entry which is preliminary data.</text>
</comment>
<evidence type="ECO:0000313" key="2">
    <source>
        <dbReference type="Proteomes" id="UP001353858"/>
    </source>
</evidence>
<dbReference type="Proteomes" id="UP001353858">
    <property type="component" value="Unassembled WGS sequence"/>
</dbReference>
<dbReference type="AlphaFoldDB" id="A0AAN7QK83"/>
<evidence type="ECO:0008006" key="3">
    <source>
        <dbReference type="Google" id="ProtNLM"/>
    </source>
</evidence>
<sequence>MMESAYRLQINKNNVLRKETILTVRSDFTKNYHILKKFKVIIQKTAVKKTIWCTDGTKNRKGTGREVYGGNRHGNVSYLSPEIQNEFINCLGNHVRKKILAEVKEAKYFTIVFDITPDLSHKDQTSQILRYVKLDDTKVQVMESFIDFLETEGKKAKVSRQLIQMLSMLRAVTIL</sequence>
<accession>A0AAN7QK83</accession>
<reference evidence="2" key="1">
    <citation type="submission" date="2023-01" db="EMBL/GenBank/DDBJ databases">
        <title>Key to firefly adult light organ development and bioluminescence: homeobox transcription factors regulate luciferase expression and transportation to peroxisome.</title>
        <authorList>
            <person name="Fu X."/>
        </authorList>
    </citation>
    <scope>NUCLEOTIDE SEQUENCE [LARGE SCALE GENOMIC DNA]</scope>
</reference>